<evidence type="ECO:0000256" key="2">
    <source>
        <dbReference type="ARBA" id="ARBA00022801"/>
    </source>
</evidence>
<comment type="cofactor">
    <cofactor evidence="1">
        <name>Mg(2+)</name>
        <dbReference type="ChEBI" id="CHEBI:18420"/>
    </cofactor>
</comment>
<dbReference type="Pfam" id="PF12535">
    <property type="entry name" value="Nudix_N"/>
    <property type="match status" value="1"/>
</dbReference>
<dbReference type="EMBL" id="POTC01000019">
    <property type="protein sequence ID" value="POF62685.1"/>
    <property type="molecule type" value="Genomic_DNA"/>
</dbReference>
<evidence type="ECO:0000313" key="5">
    <source>
        <dbReference type="Proteomes" id="UP000237344"/>
    </source>
</evidence>
<gene>
    <name evidence="4" type="ORF">KMAL_17120</name>
</gene>
<evidence type="ECO:0000313" key="4">
    <source>
        <dbReference type="EMBL" id="POF62685.1"/>
    </source>
</evidence>
<evidence type="ECO:0000259" key="3">
    <source>
        <dbReference type="PROSITE" id="PS51462"/>
    </source>
</evidence>
<dbReference type="PANTHER" id="PTHR43046:SF16">
    <property type="entry name" value="ADP-RIBOSE PYROPHOSPHATASE YJHB-RELATED"/>
    <property type="match status" value="1"/>
</dbReference>
<evidence type="ECO:0000256" key="1">
    <source>
        <dbReference type="ARBA" id="ARBA00001946"/>
    </source>
</evidence>
<reference evidence="4 5" key="1">
    <citation type="submission" date="2018-01" db="EMBL/GenBank/DDBJ databases">
        <title>Draft Genome Sequence of Komagataeibacter maltaceti LMG 1529, a Vinegar Producing Acetic Acid Bacterium Isolated from Malt Vinegar Brewery Acetifiers.</title>
        <authorList>
            <person name="Zhang Q."/>
            <person name="Hollensteiner J."/>
            <person name="Poehlein A."/>
            <person name="Daniel R."/>
        </authorList>
    </citation>
    <scope>NUCLEOTIDE SEQUENCE [LARGE SCALE GENOMIC DNA]</scope>
    <source>
        <strain evidence="4 5">LMG 1529</strain>
    </source>
</reference>
<proteinExistence type="predicted"/>
<name>A0A2S3W1C8_9PROT</name>
<dbReference type="Pfam" id="PF00293">
    <property type="entry name" value="NUDIX"/>
    <property type="match status" value="1"/>
</dbReference>
<dbReference type="InterPro" id="IPR015797">
    <property type="entry name" value="NUDIX_hydrolase-like_dom_sf"/>
</dbReference>
<keyword evidence="5" id="KW-1185">Reference proteome</keyword>
<dbReference type="Gene3D" id="6.10.250.1120">
    <property type="match status" value="1"/>
</dbReference>
<keyword evidence="2" id="KW-0378">Hydrolase</keyword>
<organism evidence="4 5">
    <name type="scientific">Novacetimonas maltaceti</name>
    <dbReference type="NCBI Taxonomy" id="1203393"/>
    <lineage>
        <taxon>Bacteria</taxon>
        <taxon>Pseudomonadati</taxon>
        <taxon>Pseudomonadota</taxon>
        <taxon>Alphaproteobacteria</taxon>
        <taxon>Acetobacterales</taxon>
        <taxon>Acetobacteraceae</taxon>
        <taxon>Novacetimonas</taxon>
    </lineage>
</organism>
<dbReference type="PANTHER" id="PTHR43046">
    <property type="entry name" value="GDP-MANNOSE MANNOSYL HYDROLASE"/>
    <property type="match status" value="1"/>
</dbReference>
<sequence>MKDTLMTDEPQWLVLARELQAIAQSGLAYADGSPFDRERYEAVRDIASRMMAMGSDEPAPRIADLFAGQRGYATPKATVRAAVFDAQGRILLVREVLDHGRWTLPGGWADVNLSPVENTIKEVREESGYLVRVTRLAAVWDRARHPHPPGPFSCYTLCFICELLGGAPATSAETSEIGWFARDEIPADLSLGRVLPAQIDAMFEHAANPALPTWCD</sequence>
<dbReference type="RefSeq" id="WP_239020034.1">
    <property type="nucleotide sequence ID" value="NZ_NKUE01000005.1"/>
</dbReference>
<dbReference type="Proteomes" id="UP000237344">
    <property type="component" value="Unassembled WGS sequence"/>
</dbReference>
<dbReference type="PROSITE" id="PS51462">
    <property type="entry name" value="NUDIX"/>
    <property type="match status" value="1"/>
</dbReference>
<dbReference type="AlphaFoldDB" id="A0A2S3W1C8"/>
<dbReference type="SUPFAM" id="SSF55811">
    <property type="entry name" value="Nudix"/>
    <property type="match status" value="1"/>
</dbReference>
<dbReference type="CDD" id="cd04672">
    <property type="entry name" value="NUDIX_CDP-Chase_like"/>
    <property type="match status" value="1"/>
</dbReference>
<comment type="caution">
    <text evidence="4">The sequence shown here is derived from an EMBL/GenBank/DDBJ whole genome shotgun (WGS) entry which is preliminary data.</text>
</comment>
<dbReference type="GO" id="GO:0016787">
    <property type="term" value="F:hydrolase activity"/>
    <property type="evidence" value="ECO:0007669"/>
    <property type="project" value="UniProtKB-KW"/>
</dbReference>
<dbReference type="InterPro" id="IPR000086">
    <property type="entry name" value="NUDIX_hydrolase_dom"/>
</dbReference>
<dbReference type="Gene3D" id="3.90.79.10">
    <property type="entry name" value="Nucleoside Triphosphate Pyrophosphohydrolase"/>
    <property type="match status" value="1"/>
</dbReference>
<accession>A0A2S3W1C8</accession>
<dbReference type="InterPro" id="IPR059176">
    <property type="entry name" value="UDP-X_N"/>
</dbReference>
<feature type="domain" description="Nudix hydrolase" evidence="3">
    <location>
        <begin position="74"/>
        <end position="202"/>
    </location>
</feature>
<protein>
    <recommendedName>
        <fullName evidence="3">Nudix hydrolase domain-containing protein</fullName>
    </recommendedName>
</protein>